<keyword evidence="1" id="KW-0472">Membrane</keyword>
<dbReference type="EMBL" id="BPVZ01000033">
    <property type="protein sequence ID" value="GKV11103.1"/>
    <property type="molecule type" value="Genomic_DNA"/>
</dbReference>
<keyword evidence="3" id="KW-1185">Reference proteome</keyword>
<protein>
    <submittedName>
        <fullName evidence="2">Uncharacterized protein</fullName>
    </submittedName>
</protein>
<dbReference type="Proteomes" id="UP001054252">
    <property type="component" value="Unassembled WGS sequence"/>
</dbReference>
<dbReference type="AlphaFoldDB" id="A0AAV5JIA4"/>
<feature type="transmembrane region" description="Helical" evidence="1">
    <location>
        <begin position="48"/>
        <end position="69"/>
    </location>
</feature>
<evidence type="ECO:0000313" key="2">
    <source>
        <dbReference type="EMBL" id="GKV11103.1"/>
    </source>
</evidence>
<keyword evidence="1" id="KW-0812">Transmembrane</keyword>
<gene>
    <name evidence="2" type="ORF">SLEP1_g22387</name>
</gene>
<name>A0AAV5JIA4_9ROSI</name>
<proteinExistence type="predicted"/>
<organism evidence="2 3">
    <name type="scientific">Rubroshorea leprosula</name>
    <dbReference type="NCBI Taxonomy" id="152421"/>
    <lineage>
        <taxon>Eukaryota</taxon>
        <taxon>Viridiplantae</taxon>
        <taxon>Streptophyta</taxon>
        <taxon>Embryophyta</taxon>
        <taxon>Tracheophyta</taxon>
        <taxon>Spermatophyta</taxon>
        <taxon>Magnoliopsida</taxon>
        <taxon>eudicotyledons</taxon>
        <taxon>Gunneridae</taxon>
        <taxon>Pentapetalae</taxon>
        <taxon>rosids</taxon>
        <taxon>malvids</taxon>
        <taxon>Malvales</taxon>
        <taxon>Dipterocarpaceae</taxon>
        <taxon>Rubroshorea</taxon>
    </lineage>
</organism>
<reference evidence="2 3" key="1">
    <citation type="journal article" date="2021" name="Commun. Biol.">
        <title>The genome of Shorea leprosula (Dipterocarpaceae) highlights the ecological relevance of drought in aseasonal tropical rainforests.</title>
        <authorList>
            <person name="Ng K.K.S."/>
            <person name="Kobayashi M.J."/>
            <person name="Fawcett J.A."/>
            <person name="Hatakeyama M."/>
            <person name="Paape T."/>
            <person name="Ng C.H."/>
            <person name="Ang C.C."/>
            <person name="Tnah L.H."/>
            <person name="Lee C.T."/>
            <person name="Nishiyama T."/>
            <person name="Sese J."/>
            <person name="O'Brien M.J."/>
            <person name="Copetti D."/>
            <person name="Mohd Noor M.I."/>
            <person name="Ong R.C."/>
            <person name="Putra M."/>
            <person name="Sireger I.Z."/>
            <person name="Indrioko S."/>
            <person name="Kosugi Y."/>
            <person name="Izuno A."/>
            <person name="Isagi Y."/>
            <person name="Lee S.L."/>
            <person name="Shimizu K.K."/>
        </authorList>
    </citation>
    <scope>NUCLEOTIDE SEQUENCE [LARGE SCALE GENOMIC DNA]</scope>
    <source>
        <strain evidence="2">214</strain>
    </source>
</reference>
<sequence length="90" mass="10142">MLVENAVVSDLFTGIIIAEVIFALLQLWQETTEQGLNQVSHIRKHVWLHENSCFEIGDAFVLFLVSIVVRWRKARKMSCEGLERAADGGG</sequence>
<feature type="transmembrane region" description="Helical" evidence="1">
    <location>
        <begin position="7"/>
        <end position="28"/>
    </location>
</feature>
<keyword evidence="1" id="KW-1133">Transmembrane helix</keyword>
<comment type="caution">
    <text evidence="2">The sequence shown here is derived from an EMBL/GenBank/DDBJ whole genome shotgun (WGS) entry which is preliminary data.</text>
</comment>
<evidence type="ECO:0000313" key="3">
    <source>
        <dbReference type="Proteomes" id="UP001054252"/>
    </source>
</evidence>
<accession>A0AAV5JIA4</accession>
<evidence type="ECO:0000256" key="1">
    <source>
        <dbReference type="SAM" id="Phobius"/>
    </source>
</evidence>